<dbReference type="EMBL" id="CP043538">
    <property type="protein sequence ID" value="QGY05521.1"/>
    <property type="molecule type" value="Genomic_DNA"/>
</dbReference>
<proteinExistence type="predicted"/>
<evidence type="ECO:0000313" key="3">
    <source>
        <dbReference type="Proteomes" id="UP000012488"/>
    </source>
</evidence>
<accession>A0A6B9FSE0</accession>
<feature type="compositionally biased region" description="Low complexity" evidence="1">
    <location>
        <begin position="88"/>
        <end position="118"/>
    </location>
</feature>
<dbReference type="Proteomes" id="UP000012488">
    <property type="component" value="Chromosome"/>
</dbReference>
<dbReference type="RefSeq" id="WP_010684373.1">
    <property type="nucleotide sequence ID" value="NZ_CP043538.1"/>
</dbReference>
<dbReference type="OrthoDB" id="7361233at2"/>
<dbReference type="AlphaFoldDB" id="A0A6B9FSE0"/>
<evidence type="ECO:0000313" key="2">
    <source>
        <dbReference type="EMBL" id="QGY05521.1"/>
    </source>
</evidence>
<feature type="region of interest" description="Disordered" evidence="1">
    <location>
        <begin position="75"/>
        <end position="127"/>
    </location>
</feature>
<reference evidence="2 3" key="2">
    <citation type="journal article" date="2013" name="Genome Announc.">
        <title>Draft Genome Sequence of Methylobacterium mesophilicum Strain SR1.6/6, Isolated from Citrus sinensis.</title>
        <authorList>
            <person name="Marinho Almeida D."/>
            <person name="Dini-Andreote F."/>
            <person name="Camargo Neves A.A."/>
            <person name="Juca Ramos R.T."/>
            <person name="Andreote F.D."/>
            <person name="Carneiro A.R."/>
            <person name="Oliveira de Souza Lima A."/>
            <person name="Caracciolo Gomes de Sa P.H."/>
            <person name="Ribeiro Barbosa M.S."/>
            <person name="Araujo W.L."/>
            <person name="Silva A."/>
        </authorList>
    </citation>
    <scope>NUCLEOTIDE SEQUENCE [LARGE SCALE GENOMIC DNA]</scope>
    <source>
        <strain evidence="2 3">SR1.6/6</strain>
    </source>
</reference>
<sequence>MSTPTTPVLMSADNPDGWKFEELLAQLRLELHAKNDRIAGDASPTARMVQANNLGIIDLLSVIEGRQRDTLARLDALRPDPGPGGPPRIGAGAVVTPAPVDPASAIAAPAAPQASVPAGDALSTTSA</sequence>
<organism evidence="2 3">
    <name type="scientific">Methylobacterium mesophilicum SR1.6/6</name>
    <dbReference type="NCBI Taxonomy" id="908290"/>
    <lineage>
        <taxon>Bacteria</taxon>
        <taxon>Pseudomonadati</taxon>
        <taxon>Pseudomonadota</taxon>
        <taxon>Alphaproteobacteria</taxon>
        <taxon>Hyphomicrobiales</taxon>
        <taxon>Methylobacteriaceae</taxon>
        <taxon>Methylobacterium</taxon>
    </lineage>
</organism>
<protein>
    <submittedName>
        <fullName evidence="2">Uncharacterized protein</fullName>
    </submittedName>
</protein>
<reference evidence="2 3" key="1">
    <citation type="journal article" date="2012" name="Genet. Mol. Biol.">
        <title>Analysis of 16S rRNA and mxaF genes revealing insights into Methylobacterium niche-specific plant association.</title>
        <authorList>
            <person name="Dourado M.N."/>
            <person name="Andreote F.D."/>
            <person name="Dini-Andreote F."/>
            <person name="Conti R."/>
            <person name="Araujo J.M."/>
            <person name="Araujo W.L."/>
        </authorList>
    </citation>
    <scope>NUCLEOTIDE SEQUENCE [LARGE SCALE GENOMIC DNA]</scope>
    <source>
        <strain evidence="2 3">SR1.6/6</strain>
    </source>
</reference>
<dbReference type="KEGG" id="mmes:MMSR116_29230"/>
<gene>
    <name evidence="2" type="ORF">MMSR116_29230</name>
</gene>
<name>A0A6B9FSE0_9HYPH</name>
<evidence type="ECO:0000256" key="1">
    <source>
        <dbReference type="SAM" id="MobiDB-lite"/>
    </source>
</evidence>